<dbReference type="GeneID" id="1460544"/>
<comment type="caution">
    <text evidence="1">The sequence shown here is derived from an EMBL/GenBank/DDBJ whole genome shotgun (WGS) entry which is preliminary data.</text>
</comment>
<proteinExistence type="predicted"/>
<evidence type="ECO:0000313" key="2">
    <source>
        <dbReference type="Proteomes" id="UP000646844"/>
    </source>
</evidence>
<gene>
    <name evidence="1" type="ORF">HA332_09400</name>
</gene>
<dbReference type="OMA" id="WKPLYYV"/>
<protein>
    <submittedName>
        <fullName evidence="1">Uncharacterized protein</fullName>
    </submittedName>
</protein>
<name>A0A832WWC6_9CREN</name>
<sequence length="193" mass="22717">MQFFIKKYKKENDINTKYEVIAELFSSRIGRVLDMPVLEIIPKEEGLKMKLLQKKSDGKAKNVDKIKRALAFEEWLLNIDLKEEHVMVDNNNTAYIIDHGHSLSAWKPLYYVVEIINRPVTRFKLWSDRESYSEGVEIVRSLDCEQTKILLKETANEVAHIFNLNNDEITDFISISSRILEYRRKNLHLLFAN</sequence>
<reference evidence="1" key="1">
    <citation type="journal article" date="2020" name="bioRxiv">
        <title>A rank-normalized archaeal taxonomy based on genome phylogeny resolves widespread incomplete and uneven classifications.</title>
        <authorList>
            <person name="Rinke C."/>
            <person name="Chuvochina M."/>
            <person name="Mussig A.J."/>
            <person name="Chaumeil P.-A."/>
            <person name="Waite D.W."/>
            <person name="Whitman W.B."/>
            <person name="Parks D.H."/>
            <person name="Hugenholtz P."/>
        </authorList>
    </citation>
    <scope>NUCLEOTIDE SEQUENCE</scope>
    <source>
        <strain evidence="1">UBA8838</strain>
    </source>
</reference>
<organism evidence="1 2">
    <name type="scientific">Sulfurisphaera tokodaii</name>
    <dbReference type="NCBI Taxonomy" id="111955"/>
    <lineage>
        <taxon>Archaea</taxon>
        <taxon>Thermoproteota</taxon>
        <taxon>Thermoprotei</taxon>
        <taxon>Sulfolobales</taxon>
        <taxon>Sulfolobaceae</taxon>
        <taxon>Sulfurisphaera</taxon>
    </lineage>
</organism>
<accession>A0A832WWC6</accession>
<dbReference type="Proteomes" id="UP000646844">
    <property type="component" value="Unassembled WGS sequence"/>
</dbReference>
<dbReference type="EMBL" id="DUJO01000047">
    <property type="protein sequence ID" value="HII74571.1"/>
    <property type="molecule type" value="Genomic_DNA"/>
</dbReference>
<dbReference type="AlphaFoldDB" id="A0A832WWC6"/>
<evidence type="ECO:0000313" key="1">
    <source>
        <dbReference type="EMBL" id="HII74571.1"/>
    </source>
</evidence>
<dbReference type="RefSeq" id="WP_010980546.1">
    <property type="nucleotide sequence ID" value="NZ_BAABQO010000010.1"/>
</dbReference>